<organism evidence="1">
    <name type="scientific">Streptococcus thermophilus</name>
    <dbReference type="NCBI Taxonomy" id="1308"/>
    <lineage>
        <taxon>Bacteria</taxon>
        <taxon>Bacillati</taxon>
        <taxon>Bacillota</taxon>
        <taxon>Bacilli</taxon>
        <taxon>Lactobacillales</taxon>
        <taxon>Streptococcaceae</taxon>
        <taxon>Streptococcus</taxon>
    </lineage>
</organism>
<accession>A0A3G6JM40</accession>
<dbReference type="EMBL" id="CP031021">
    <property type="protein sequence ID" value="AZA19023.1"/>
    <property type="molecule type" value="Genomic_DNA"/>
</dbReference>
<protein>
    <submittedName>
        <fullName evidence="1">Uncharacterized protein</fullName>
    </submittedName>
</protein>
<name>A0A3G6JM40_STRTR</name>
<evidence type="ECO:0000313" key="2">
    <source>
        <dbReference type="EMBL" id="AZA24303.1"/>
    </source>
</evidence>
<evidence type="ECO:0000313" key="1">
    <source>
        <dbReference type="EMBL" id="AZA19023.1"/>
    </source>
</evidence>
<gene>
    <name evidence="2" type="ORF">DF198_02705</name>
    <name evidence="1" type="ORF">DQL92_02695</name>
</gene>
<dbReference type="AlphaFoldDB" id="A0A3G6JM40"/>
<sequence length="74" mass="8528">MLKGTRLSDVVSNHSEVSFSTHELIQTNEGYLTQKVSLSFYDYSPDSGKLKTVHLTFDYDKRENEYFLTDKSGE</sequence>
<dbReference type="EMBL" id="CP029252">
    <property type="protein sequence ID" value="AZA24303.1"/>
    <property type="molecule type" value="Genomic_DNA"/>
</dbReference>
<proteinExistence type="predicted"/>
<reference evidence="1" key="1">
    <citation type="submission" date="2018-07" db="EMBL/GenBank/DDBJ databases">
        <authorList>
            <person name="Somerville V."/>
        </authorList>
    </citation>
    <scope>NUCLEOTIDE SEQUENCE</scope>
    <source>
        <strain evidence="2">NWC_1_1</strain>
        <strain evidence="1">NWC_2_1</strain>
    </source>
</reference>